<evidence type="ECO:0000313" key="3">
    <source>
        <dbReference type="Proteomes" id="UP001369815"/>
    </source>
</evidence>
<accession>A0AAX6MXP8</accession>
<evidence type="ECO:0000313" key="2">
    <source>
        <dbReference type="EMBL" id="KAK6957389.1"/>
    </source>
</evidence>
<dbReference type="AlphaFoldDB" id="A0AAX6MXP8"/>
<feature type="compositionally biased region" description="Low complexity" evidence="1">
    <location>
        <begin position="43"/>
        <end position="61"/>
    </location>
</feature>
<organism evidence="2 3">
    <name type="scientific">Daldinia eschscholtzii</name>
    <dbReference type="NCBI Taxonomy" id="292717"/>
    <lineage>
        <taxon>Eukaryota</taxon>
        <taxon>Fungi</taxon>
        <taxon>Dikarya</taxon>
        <taxon>Ascomycota</taxon>
        <taxon>Pezizomycotina</taxon>
        <taxon>Sordariomycetes</taxon>
        <taxon>Xylariomycetidae</taxon>
        <taxon>Xylariales</taxon>
        <taxon>Hypoxylaceae</taxon>
        <taxon>Daldinia</taxon>
    </lineage>
</organism>
<feature type="compositionally biased region" description="Polar residues" evidence="1">
    <location>
        <begin position="69"/>
        <end position="78"/>
    </location>
</feature>
<reference evidence="2 3" key="1">
    <citation type="journal article" date="2024" name="Front Chem Biol">
        <title>Unveiling the potential of Daldinia eschscholtzii MFLUCC 19-0629 through bioactivity and bioinformatics studies for enhanced sustainable agriculture production.</title>
        <authorList>
            <person name="Brooks S."/>
            <person name="Weaver J.A."/>
            <person name="Klomchit A."/>
            <person name="Alharthi S.A."/>
            <person name="Onlamun T."/>
            <person name="Nurani R."/>
            <person name="Vong T.K."/>
            <person name="Alberti F."/>
            <person name="Greco C."/>
        </authorList>
    </citation>
    <scope>NUCLEOTIDE SEQUENCE [LARGE SCALE GENOMIC DNA]</scope>
    <source>
        <strain evidence="2">MFLUCC 19-0629</strain>
    </source>
</reference>
<gene>
    <name evidence="2" type="ORF">Daesc_000173</name>
</gene>
<sequence>MSQHQDKSALDVEKAQPASSDTASIFSTSSFGSTKALLKKYTSGKTSKPESSTSSSSSSPTQAELNRIAQRNQIKMNF</sequence>
<name>A0AAX6MXP8_9PEZI</name>
<dbReference type="EMBL" id="JBANMG010000001">
    <property type="protein sequence ID" value="KAK6957389.1"/>
    <property type="molecule type" value="Genomic_DNA"/>
</dbReference>
<feature type="compositionally biased region" description="Low complexity" evidence="1">
    <location>
        <begin position="18"/>
        <end position="27"/>
    </location>
</feature>
<evidence type="ECO:0000256" key="1">
    <source>
        <dbReference type="SAM" id="MobiDB-lite"/>
    </source>
</evidence>
<keyword evidence="3" id="KW-1185">Reference proteome</keyword>
<feature type="region of interest" description="Disordered" evidence="1">
    <location>
        <begin position="1"/>
        <end position="27"/>
    </location>
</feature>
<dbReference type="Proteomes" id="UP001369815">
    <property type="component" value="Unassembled WGS sequence"/>
</dbReference>
<proteinExistence type="predicted"/>
<feature type="compositionally biased region" description="Basic and acidic residues" evidence="1">
    <location>
        <begin position="1"/>
        <end position="14"/>
    </location>
</feature>
<comment type="caution">
    <text evidence="2">The sequence shown here is derived from an EMBL/GenBank/DDBJ whole genome shotgun (WGS) entry which is preliminary data.</text>
</comment>
<feature type="region of interest" description="Disordered" evidence="1">
    <location>
        <begin position="41"/>
        <end position="78"/>
    </location>
</feature>
<protein>
    <submittedName>
        <fullName evidence="2">Uncharacterized protein</fullName>
    </submittedName>
</protein>